<reference evidence="1 2" key="1">
    <citation type="submission" date="2019-05" db="EMBL/GenBank/DDBJ databases">
        <authorList>
            <person name="Narsing Rao M.P."/>
            <person name="Li W.J."/>
        </authorList>
    </citation>
    <scope>NUCLEOTIDE SEQUENCE [LARGE SCALE GENOMIC DNA]</scope>
    <source>
        <strain evidence="1 2">SYSU_K30003</strain>
    </source>
</reference>
<dbReference type="EMBL" id="VCIW01000017">
    <property type="protein sequence ID" value="TLS50113.1"/>
    <property type="molecule type" value="Genomic_DNA"/>
</dbReference>
<proteinExistence type="predicted"/>
<evidence type="ECO:0008006" key="3">
    <source>
        <dbReference type="Google" id="ProtNLM"/>
    </source>
</evidence>
<sequence>MRMARIGVLLDQAAVERRHRYGINVFEAFVGEVLAHAGIPFEWIRRTEQVGECKPDVLLVAFAEEDAMTAEAIWNYAERGGIVISYAGLNGLASKLGCYEQRDIPVGYAEAMPTTGGDSRPLRFLGAVPWAPASSSPRASAEVGTIRKECPDGAEAGAALQRFGVGEGAIDRWSVNIPRTIVLLQQGTGPVFHDGVPAKDGTGAVDEGILKADDRCGMDWELDREKTETGAPYFAHPYADLWKEQLISHLLKRVTAMGLTLPFLGLWPDGVPAVAMISHDSDLNLDESAETTLSVLKECGIRSTWCMIEPGYSPHIYEKAKRDGHELAFHYNALDAQNGRWGEDEFDRQFAWLKEATGGAPIVSNKNHYTRTEGWGELFAWCEKHGIQAEQTRGPSKKGNIGFLFGTCHPYFPISWFDDGNRAYDVLEISFLTQDLDHMLLADSSVVVPFLEQVARVQGVAHFLFHQVHIHQQPPVTAALRKVVAEARKRGFEFWTCERINDWERARRNVEIVGVEADGAVHARGAEGLNDAAIFVPIAEPADLDAGVEWHYGVPCRKTVLNRSNEAIAKEG</sequence>
<dbReference type="AlphaFoldDB" id="A0A5R9GBL9"/>
<comment type="caution">
    <text evidence="1">The sequence shown here is derived from an EMBL/GenBank/DDBJ whole genome shotgun (WGS) entry which is preliminary data.</text>
</comment>
<dbReference type="OrthoDB" id="2492838at2"/>
<protein>
    <recommendedName>
        <fullName evidence="3">NodB homology domain-containing protein</fullName>
    </recommendedName>
</protein>
<organism evidence="1 2">
    <name type="scientific">Paenibacillus antri</name>
    <dbReference type="NCBI Taxonomy" id="2582848"/>
    <lineage>
        <taxon>Bacteria</taxon>
        <taxon>Bacillati</taxon>
        <taxon>Bacillota</taxon>
        <taxon>Bacilli</taxon>
        <taxon>Bacillales</taxon>
        <taxon>Paenibacillaceae</taxon>
        <taxon>Paenibacillus</taxon>
    </lineage>
</organism>
<dbReference type="Gene3D" id="3.20.20.370">
    <property type="entry name" value="Glycoside hydrolase/deacetylase"/>
    <property type="match status" value="1"/>
</dbReference>
<accession>A0A5R9GBL9</accession>
<evidence type="ECO:0000313" key="1">
    <source>
        <dbReference type="EMBL" id="TLS50113.1"/>
    </source>
</evidence>
<dbReference type="Proteomes" id="UP000309676">
    <property type="component" value="Unassembled WGS sequence"/>
</dbReference>
<dbReference type="GO" id="GO:0005975">
    <property type="term" value="P:carbohydrate metabolic process"/>
    <property type="evidence" value="ECO:0007669"/>
    <property type="project" value="InterPro"/>
</dbReference>
<dbReference type="InterPro" id="IPR011330">
    <property type="entry name" value="Glyco_hydro/deAcase_b/a-brl"/>
</dbReference>
<evidence type="ECO:0000313" key="2">
    <source>
        <dbReference type="Proteomes" id="UP000309676"/>
    </source>
</evidence>
<name>A0A5R9GBL9_9BACL</name>
<gene>
    <name evidence="1" type="ORF">FE782_22545</name>
</gene>
<dbReference type="SUPFAM" id="SSF88713">
    <property type="entry name" value="Glycoside hydrolase/deacetylase"/>
    <property type="match status" value="1"/>
</dbReference>
<keyword evidence="2" id="KW-1185">Reference proteome</keyword>
<dbReference type="RefSeq" id="WP_138196597.1">
    <property type="nucleotide sequence ID" value="NZ_VCIW01000017.1"/>
</dbReference>